<protein>
    <submittedName>
        <fullName evidence="1">Methyltransferase</fullName>
        <ecNumber evidence="1">2.1.1.-</ecNumber>
    </submittedName>
</protein>
<proteinExistence type="predicted"/>
<dbReference type="AlphaFoldDB" id="A0A251V9K2"/>
<sequence length="82" mass="9087">MWNNQDPDQVVGTTAILKETDSLTVTVDDILKAGASISSAITKEDTWLCGFGSWFDAHFKMSSIQVSVAVFINSSWMMAFRH</sequence>
<keyword evidence="1" id="KW-0808">Transferase</keyword>
<keyword evidence="3" id="KW-1185">Reference proteome</keyword>
<accession>A0A251V9K2</accession>
<name>A0A251V9K2_HELAN</name>
<reference evidence="1 3" key="1">
    <citation type="journal article" date="2017" name="Nature">
        <title>The sunflower genome provides insights into oil metabolism, flowering and Asterid evolution.</title>
        <authorList>
            <person name="Badouin H."/>
            <person name="Gouzy J."/>
            <person name="Grassa C.J."/>
            <person name="Murat F."/>
            <person name="Staton S.E."/>
            <person name="Cottret L."/>
            <person name="Lelandais-Briere C."/>
            <person name="Owens G.L."/>
            <person name="Carrere S."/>
            <person name="Mayjonade B."/>
            <person name="Legrand L."/>
            <person name="Gill N."/>
            <person name="Kane N.C."/>
            <person name="Bowers J.E."/>
            <person name="Hubner S."/>
            <person name="Bellec A."/>
            <person name="Berard A."/>
            <person name="Berges H."/>
            <person name="Blanchet N."/>
            <person name="Boniface M.C."/>
            <person name="Brunel D."/>
            <person name="Catrice O."/>
            <person name="Chaidir N."/>
            <person name="Claudel C."/>
            <person name="Donnadieu C."/>
            <person name="Faraut T."/>
            <person name="Fievet G."/>
            <person name="Helmstetter N."/>
            <person name="King M."/>
            <person name="Knapp S.J."/>
            <person name="Lai Z."/>
            <person name="Le Paslier M.C."/>
            <person name="Lippi Y."/>
            <person name="Lorenzon L."/>
            <person name="Mandel J.R."/>
            <person name="Marage G."/>
            <person name="Marchand G."/>
            <person name="Marquand E."/>
            <person name="Bret-Mestries E."/>
            <person name="Morien E."/>
            <person name="Nambeesan S."/>
            <person name="Nguyen T."/>
            <person name="Pegot-Espagnet P."/>
            <person name="Pouilly N."/>
            <person name="Raftis F."/>
            <person name="Sallet E."/>
            <person name="Schiex T."/>
            <person name="Thomas J."/>
            <person name="Vandecasteele C."/>
            <person name="Vares D."/>
            <person name="Vear F."/>
            <person name="Vautrin S."/>
            <person name="Crespi M."/>
            <person name="Mangin B."/>
            <person name="Burke J.M."/>
            <person name="Salse J."/>
            <person name="Munos S."/>
            <person name="Vincourt P."/>
            <person name="Rieseberg L.H."/>
            <person name="Langlade N.B."/>
        </authorList>
    </citation>
    <scope>NUCLEOTIDE SEQUENCE [LARGE SCALE GENOMIC DNA]</scope>
    <source>
        <strain evidence="3">cv. SF193</strain>
        <tissue evidence="1">Leaves</tissue>
    </source>
</reference>
<reference evidence="2" key="2">
    <citation type="submission" date="2017-02" db="EMBL/GenBank/DDBJ databases">
        <title>Sunflower complete genome.</title>
        <authorList>
            <person name="Langlade N."/>
            <person name="Munos S."/>
        </authorList>
    </citation>
    <scope>NUCLEOTIDE SEQUENCE [LARGE SCALE GENOMIC DNA]</scope>
    <source>
        <tissue evidence="2">Leaves</tissue>
    </source>
</reference>
<keyword evidence="1" id="KW-0489">Methyltransferase</keyword>
<dbReference type="EMBL" id="CM007892">
    <property type="protein sequence ID" value="OTG32114.1"/>
    <property type="molecule type" value="Genomic_DNA"/>
</dbReference>
<evidence type="ECO:0000313" key="1">
    <source>
        <dbReference type="EMBL" id="KAF5781232.1"/>
    </source>
</evidence>
<reference evidence="1" key="3">
    <citation type="submission" date="2020-06" db="EMBL/GenBank/DDBJ databases">
        <title>Helianthus annuus Genome sequencing and assembly Release 2.</title>
        <authorList>
            <person name="Gouzy J."/>
            <person name="Langlade N."/>
            <person name="Munos S."/>
        </authorList>
    </citation>
    <scope>NUCLEOTIDE SEQUENCE</scope>
    <source>
        <tissue evidence="1">Leaves</tissue>
    </source>
</reference>
<dbReference type="GO" id="GO:0032259">
    <property type="term" value="P:methylation"/>
    <property type="evidence" value="ECO:0007669"/>
    <property type="project" value="UniProtKB-KW"/>
</dbReference>
<dbReference type="Gramene" id="mRNA:HanXRQr2_Chr11g0481071">
    <property type="protein sequence ID" value="mRNA:HanXRQr2_Chr11g0481071"/>
    <property type="gene ID" value="HanXRQr2_Chr11g0481071"/>
</dbReference>
<dbReference type="GO" id="GO:0008168">
    <property type="term" value="F:methyltransferase activity"/>
    <property type="evidence" value="ECO:0007669"/>
    <property type="project" value="UniProtKB-KW"/>
</dbReference>
<gene>
    <name evidence="2" type="ORF">HannXRQ_Chr03g0083081</name>
    <name evidence="1" type="ORF">HanXRQr2_Chr11g0481071</name>
</gene>
<dbReference type="InParanoid" id="A0A251V9K2"/>
<organism evidence="2 3">
    <name type="scientific">Helianthus annuus</name>
    <name type="common">Common sunflower</name>
    <dbReference type="NCBI Taxonomy" id="4232"/>
    <lineage>
        <taxon>Eukaryota</taxon>
        <taxon>Viridiplantae</taxon>
        <taxon>Streptophyta</taxon>
        <taxon>Embryophyta</taxon>
        <taxon>Tracheophyta</taxon>
        <taxon>Spermatophyta</taxon>
        <taxon>Magnoliopsida</taxon>
        <taxon>eudicotyledons</taxon>
        <taxon>Gunneridae</taxon>
        <taxon>Pentapetalae</taxon>
        <taxon>asterids</taxon>
        <taxon>campanulids</taxon>
        <taxon>Asterales</taxon>
        <taxon>Asteraceae</taxon>
        <taxon>Asteroideae</taxon>
        <taxon>Heliantheae alliance</taxon>
        <taxon>Heliantheae</taxon>
        <taxon>Helianthus</taxon>
    </lineage>
</organism>
<evidence type="ECO:0000313" key="2">
    <source>
        <dbReference type="EMBL" id="OTG32114.1"/>
    </source>
</evidence>
<dbReference type="Proteomes" id="UP000215914">
    <property type="component" value="Chromosome 3"/>
</dbReference>
<dbReference type="Gene3D" id="2.70.160.11">
    <property type="entry name" value="Hnrnp arginine n-methyltransferase1"/>
    <property type="match status" value="1"/>
</dbReference>
<dbReference type="EMBL" id="MNCJ02000326">
    <property type="protein sequence ID" value="KAF5781232.1"/>
    <property type="molecule type" value="Genomic_DNA"/>
</dbReference>
<dbReference type="STRING" id="4232.A0A251V9K2"/>
<dbReference type="EC" id="2.1.1.-" evidence="1"/>
<evidence type="ECO:0000313" key="3">
    <source>
        <dbReference type="Proteomes" id="UP000215914"/>
    </source>
</evidence>